<accession>A0A3N0AEJ6</accession>
<dbReference type="EMBL" id="QICB01000004">
    <property type="protein sequence ID" value="RNL19570.1"/>
    <property type="molecule type" value="Genomic_DNA"/>
</dbReference>
<evidence type="ECO:0000256" key="1">
    <source>
        <dbReference type="SAM" id="MobiDB-lite"/>
    </source>
</evidence>
<dbReference type="GO" id="GO:0003677">
    <property type="term" value="F:DNA binding"/>
    <property type="evidence" value="ECO:0007669"/>
    <property type="project" value="UniProtKB-KW"/>
</dbReference>
<evidence type="ECO:0000259" key="2">
    <source>
        <dbReference type="Pfam" id="PF12728"/>
    </source>
</evidence>
<feature type="domain" description="Helix-turn-helix" evidence="2">
    <location>
        <begin position="32"/>
        <end position="67"/>
    </location>
</feature>
<comment type="caution">
    <text evidence="3">The sequence shown here is derived from an EMBL/GenBank/DDBJ whole genome shotgun (WGS) entry which is preliminary data.</text>
</comment>
<name>A0A3N0AEJ6_9ACTN</name>
<organism evidence="3 4">
    <name type="scientific">Slackia faecicanis</name>
    <dbReference type="NCBI Taxonomy" id="255723"/>
    <lineage>
        <taxon>Bacteria</taxon>
        <taxon>Bacillati</taxon>
        <taxon>Actinomycetota</taxon>
        <taxon>Coriobacteriia</taxon>
        <taxon>Eggerthellales</taxon>
        <taxon>Eggerthellaceae</taxon>
        <taxon>Slackia</taxon>
    </lineage>
</organism>
<dbReference type="InterPro" id="IPR041657">
    <property type="entry name" value="HTH_17"/>
</dbReference>
<protein>
    <submittedName>
        <fullName evidence="3">DNA-binding protein</fullName>
    </submittedName>
</protein>
<keyword evidence="3" id="KW-0238">DNA-binding</keyword>
<evidence type="ECO:0000313" key="3">
    <source>
        <dbReference type="EMBL" id="RNL19570.1"/>
    </source>
</evidence>
<reference evidence="4" key="1">
    <citation type="submission" date="2018-05" db="EMBL/GenBank/DDBJ databases">
        <title>Genome Sequencing of selected type strains of the family Eggerthellaceae.</title>
        <authorList>
            <person name="Danylec N."/>
            <person name="Stoll D.A."/>
            <person name="Doetsch A."/>
            <person name="Huch M."/>
        </authorList>
    </citation>
    <scope>NUCLEOTIDE SEQUENCE [LARGE SCALE GENOMIC DNA]</scope>
    <source>
        <strain evidence="4">DSM 17537</strain>
    </source>
</reference>
<keyword evidence="4" id="KW-1185">Reference proteome</keyword>
<dbReference type="Pfam" id="PF12728">
    <property type="entry name" value="HTH_17"/>
    <property type="match status" value="1"/>
</dbReference>
<feature type="region of interest" description="Disordered" evidence="1">
    <location>
        <begin position="80"/>
        <end position="102"/>
    </location>
</feature>
<gene>
    <name evidence="3" type="ORF">DMP07_06220</name>
</gene>
<dbReference type="Proteomes" id="UP000267368">
    <property type="component" value="Unassembled WGS sequence"/>
</dbReference>
<evidence type="ECO:0000313" key="4">
    <source>
        <dbReference type="Proteomes" id="UP000267368"/>
    </source>
</evidence>
<dbReference type="AlphaFoldDB" id="A0A3N0AEJ6"/>
<sequence>MLRGTPRIIFIANTQLFIMMALICNSWKGAFMLSVSQSAEILGISAARVRKLVSEGALDGVKIGRTWALTDESVYNRLSRKPSAGRPARASKLPPADNAPTAPELHSLYLECKRAFQFEPSLQAIEDAKSQEEAGFYMAVADYFLQYRQRELIAQGVY</sequence>
<proteinExistence type="predicted"/>